<reference evidence="2" key="1">
    <citation type="journal article" date="2019" name="Int. J. Syst. Evol. Microbiol.">
        <title>The Global Catalogue of Microorganisms (GCM) 10K type strain sequencing project: providing services to taxonomists for standard genome sequencing and annotation.</title>
        <authorList>
            <consortium name="The Broad Institute Genomics Platform"/>
            <consortium name="The Broad Institute Genome Sequencing Center for Infectious Disease"/>
            <person name="Wu L."/>
            <person name="Ma J."/>
        </authorList>
    </citation>
    <scope>NUCLEOTIDE SEQUENCE [LARGE SCALE GENOMIC DNA]</scope>
    <source>
        <strain evidence="2">CGMCC 1.12482</strain>
    </source>
</reference>
<dbReference type="Proteomes" id="UP000638188">
    <property type="component" value="Unassembled WGS sequence"/>
</dbReference>
<dbReference type="EMBL" id="BMFF01000001">
    <property type="protein sequence ID" value="GGC88693.1"/>
    <property type="molecule type" value="Genomic_DNA"/>
</dbReference>
<gene>
    <name evidence="1" type="ORF">GCM10007418_05440</name>
</gene>
<organism evidence="1 2">
    <name type="scientific">Halopseudomonas salina</name>
    <dbReference type="NCBI Taxonomy" id="1323744"/>
    <lineage>
        <taxon>Bacteria</taxon>
        <taxon>Pseudomonadati</taxon>
        <taxon>Pseudomonadota</taxon>
        <taxon>Gammaproteobacteria</taxon>
        <taxon>Pseudomonadales</taxon>
        <taxon>Pseudomonadaceae</taxon>
        <taxon>Halopseudomonas</taxon>
    </lineage>
</organism>
<evidence type="ECO:0000313" key="1">
    <source>
        <dbReference type="EMBL" id="GGC88693.1"/>
    </source>
</evidence>
<protein>
    <submittedName>
        <fullName evidence="1">Uncharacterized protein</fullName>
    </submittedName>
</protein>
<proteinExistence type="predicted"/>
<evidence type="ECO:0000313" key="2">
    <source>
        <dbReference type="Proteomes" id="UP000638188"/>
    </source>
</evidence>
<dbReference type="RefSeq" id="WP_150277358.1">
    <property type="nucleotide sequence ID" value="NZ_BMFF01000001.1"/>
</dbReference>
<comment type="caution">
    <text evidence="1">The sequence shown here is derived from an EMBL/GenBank/DDBJ whole genome shotgun (WGS) entry which is preliminary data.</text>
</comment>
<name>A0ABQ1P0K3_9GAMM</name>
<sequence length="189" mass="20836">MTASLTLTHECITPAEQPPSLGNTINILALSSPGLLREAVIRPTLNYLGIASRAAENLLLGTLLATTSLPAHKQAQGGIGPYGICTQLHTRIWDDYLASNPDQASLIRGLASQRCFLHNPHAELGYNFAYATAIAWLIYHQQLTELEDDMDIDELALIWETRYPHRGALSSDFLASWNRVRDEESLALV</sequence>
<keyword evidence="2" id="KW-1185">Reference proteome</keyword>
<accession>A0ABQ1P0K3</accession>